<evidence type="ECO:0000313" key="2">
    <source>
        <dbReference type="EMBL" id="ALS24241.1"/>
    </source>
</evidence>
<name>A0A0U2UQB6_9BACL</name>
<gene>
    <name evidence="2" type="ORF">IJ22_39290</name>
</gene>
<evidence type="ECO:0000256" key="1">
    <source>
        <dbReference type="SAM" id="MobiDB-lite"/>
    </source>
</evidence>
<dbReference type="AlphaFoldDB" id="A0A0U2UQB6"/>
<dbReference type="Proteomes" id="UP000061660">
    <property type="component" value="Chromosome"/>
</dbReference>
<dbReference type="STRING" id="162209.IJ22_39290"/>
<dbReference type="EMBL" id="CP013652">
    <property type="protein sequence ID" value="ALS24241.1"/>
    <property type="molecule type" value="Genomic_DNA"/>
</dbReference>
<feature type="compositionally biased region" description="Basic and acidic residues" evidence="1">
    <location>
        <begin position="25"/>
        <end position="41"/>
    </location>
</feature>
<reference evidence="3" key="1">
    <citation type="submission" date="2015-12" db="EMBL/GenBank/DDBJ databases">
        <title>Complete genome sequences of two moderately thermophilic Paenibacillus species.</title>
        <authorList>
            <person name="Butler R.III."/>
            <person name="Wang J."/>
            <person name="Stark B.C."/>
            <person name="Pombert J.-F."/>
        </authorList>
    </citation>
    <scope>NUCLEOTIDE SEQUENCE [LARGE SCALE GENOMIC DNA]</scope>
    <source>
        <strain evidence="3">32O-Y</strain>
    </source>
</reference>
<dbReference type="PATRIC" id="fig|162209.4.peg.4169"/>
<proteinExistence type="predicted"/>
<dbReference type="KEGG" id="pnp:IJ22_39290"/>
<accession>A0A0U2UQB6</accession>
<sequence length="49" mass="5240">MIHVAKQKNIANASKEQSIQAVRNKGTDHTDPASGITDKKLSGPNRPSV</sequence>
<feature type="compositionally biased region" description="Polar residues" evidence="1">
    <location>
        <begin position="9"/>
        <end position="21"/>
    </location>
</feature>
<protein>
    <submittedName>
        <fullName evidence="2">Uncharacterized protein</fullName>
    </submittedName>
</protein>
<organism evidence="2 3">
    <name type="scientific">Paenibacillus naphthalenovorans</name>
    <dbReference type="NCBI Taxonomy" id="162209"/>
    <lineage>
        <taxon>Bacteria</taxon>
        <taxon>Bacillati</taxon>
        <taxon>Bacillota</taxon>
        <taxon>Bacilli</taxon>
        <taxon>Bacillales</taxon>
        <taxon>Paenibacillaceae</taxon>
        <taxon>Paenibacillus</taxon>
    </lineage>
</organism>
<keyword evidence="3" id="KW-1185">Reference proteome</keyword>
<evidence type="ECO:0000313" key="3">
    <source>
        <dbReference type="Proteomes" id="UP000061660"/>
    </source>
</evidence>
<feature type="region of interest" description="Disordered" evidence="1">
    <location>
        <begin position="1"/>
        <end position="49"/>
    </location>
</feature>
<reference evidence="2 3" key="2">
    <citation type="journal article" date="2016" name="Genome Announc.">
        <title>Complete Genome Sequences of Two Interactive Moderate Thermophiles, Paenibacillus napthalenovorans 32O-Y and Paenibacillus sp. 32O-W.</title>
        <authorList>
            <person name="Butler R.R.III."/>
            <person name="Wang J."/>
            <person name="Stark B.C."/>
            <person name="Pombert J.F."/>
        </authorList>
    </citation>
    <scope>NUCLEOTIDE SEQUENCE [LARGE SCALE GENOMIC DNA]</scope>
    <source>
        <strain evidence="2 3">32O-Y</strain>
    </source>
</reference>